<reference evidence="2" key="1">
    <citation type="journal article" date="2015" name="Stand. Genomic Sci.">
        <title>Genomic Encyclopedia of Bacterial and Archaeal Type Strains, Phase III: the genomes of soil and plant-associated and newly described type strains.</title>
        <authorList>
            <person name="Whitman W.B."/>
            <person name="Woyke T."/>
            <person name="Klenk H.P."/>
            <person name="Zhou Y."/>
            <person name="Lilburn T.G."/>
            <person name="Beck B.J."/>
            <person name="De Vos P."/>
            <person name="Vandamme P."/>
            <person name="Eisen J.A."/>
            <person name="Garrity G."/>
            <person name="Hugenholtz P."/>
            <person name="Kyrpides N.C."/>
        </authorList>
    </citation>
    <scope>NUCLEOTIDE SEQUENCE [LARGE SCALE GENOMIC DNA]</scope>
    <source>
        <strain evidence="2">S2T63</strain>
    </source>
</reference>
<comment type="caution">
    <text evidence="2">The sequence shown here is derived from an EMBL/GenBank/DDBJ whole genome shotgun (WGS) entry which is preliminary data.</text>
</comment>
<proteinExistence type="predicted"/>
<feature type="transmembrane region" description="Helical" evidence="1">
    <location>
        <begin position="69"/>
        <end position="88"/>
    </location>
</feature>
<dbReference type="Proteomes" id="UP000273158">
    <property type="component" value="Unassembled WGS sequence"/>
</dbReference>
<evidence type="ECO:0000313" key="3">
    <source>
        <dbReference type="Proteomes" id="UP000273158"/>
    </source>
</evidence>
<name>A0A498CDF5_9MICO</name>
<dbReference type="OrthoDB" id="7365954at2"/>
<keyword evidence="1" id="KW-0472">Membrane</keyword>
<feature type="transmembrane region" description="Helical" evidence="1">
    <location>
        <begin position="39"/>
        <end position="62"/>
    </location>
</feature>
<sequence length="96" mass="9640">MSRARSVVAGVLLANAVPHGVHGVTGQAFPTPFADPPGIGLSSPALNVLWSALNLVGAGVALRGARVRPLALIVGAAAMASFLAAYFGPTSPRRRG</sequence>
<gene>
    <name evidence="2" type="ORF">C7474_0931</name>
</gene>
<protein>
    <submittedName>
        <fullName evidence="2">Uncharacterized protein</fullName>
    </submittedName>
</protein>
<reference evidence="2" key="2">
    <citation type="submission" date="2018-10" db="EMBL/GenBank/DDBJ databases">
        <authorList>
            <person name="Whitman W."/>
            <person name="Huntemann M."/>
            <person name="Clum A."/>
            <person name="Pillay M."/>
            <person name="Palaniappan K."/>
            <person name="Varghese N."/>
            <person name="Mikhailova N."/>
            <person name="Stamatis D."/>
            <person name="Reddy T."/>
            <person name="Daum C."/>
            <person name="Shapiro N."/>
            <person name="Ivanova N."/>
            <person name="Kyrpides N."/>
            <person name="Woyke T."/>
        </authorList>
    </citation>
    <scope>NUCLEOTIDE SEQUENCE</scope>
    <source>
        <strain evidence="2">S2T63</strain>
    </source>
</reference>
<keyword evidence="3" id="KW-1185">Reference proteome</keyword>
<keyword evidence="1" id="KW-0812">Transmembrane</keyword>
<keyword evidence="1" id="KW-1133">Transmembrane helix</keyword>
<organism evidence="2 3">
    <name type="scientific">Microbacterium telephonicum</name>
    <dbReference type="NCBI Taxonomy" id="1714841"/>
    <lineage>
        <taxon>Bacteria</taxon>
        <taxon>Bacillati</taxon>
        <taxon>Actinomycetota</taxon>
        <taxon>Actinomycetes</taxon>
        <taxon>Micrococcales</taxon>
        <taxon>Microbacteriaceae</taxon>
        <taxon>Microbacterium</taxon>
    </lineage>
</organism>
<evidence type="ECO:0000256" key="1">
    <source>
        <dbReference type="SAM" id="Phobius"/>
    </source>
</evidence>
<dbReference type="AlphaFoldDB" id="A0A498CDF5"/>
<dbReference type="EMBL" id="RCDB01000001">
    <property type="protein sequence ID" value="RLK52969.1"/>
    <property type="molecule type" value="Genomic_DNA"/>
</dbReference>
<accession>A0A498CDF5</accession>
<evidence type="ECO:0000313" key="2">
    <source>
        <dbReference type="EMBL" id="RLK52969.1"/>
    </source>
</evidence>
<dbReference type="RefSeq" id="WP_121057739.1">
    <property type="nucleotide sequence ID" value="NZ_RCDB01000001.1"/>
</dbReference>